<protein>
    <submittedName>
        <fullName evidence="1">Cytidylyltransferase domain protein</fullName>
    </submittedName>
</protein>
<dbReference type="GO" id="GO:0005829">
    <property type="term" value="C:cytosol"/>
    <property type="evidence" value="ECO:0007669"/>
    <property type="project" value="TreeGrafter"/>
</dbReference>
<keyword evidence="1" id="KW-0548">Nucleotidyltransferase</keyword>
<evidence type="ECO:0000313" key="1">
    <source>
        <dbReference type="EMBL" id="EMG20298.1"/>
    </source>
</evidence>
<dbReference type="Proteomes" id="UP000011778">
    <property type="component" value="Unassembled WGS sequence"/>
</dbReference>
<comment type="caution">
    <text evidence="1">The sequence shown here is derived from an EMBL/GenBank/DDBJ whole genome shotgun (WGS) entry which is preliminary data.</text>
</comment>
<dbReference type="Pfam" id="PF02348">
    <property type="entry name" value="CTP_transf_3"/>
    <property type="match status" value="1"/>
</dbReference>
<dbReference type="Gene3D" id="3.90.550.10">
    <property type="entry name" value="Spore Coat Polysaccharide Biosynthesis Protein SpsA, Chain A"/>
    <property type="match status" value="1"/>
</dbReference>
<dbReference type="PANTHER" id="PTHR42866">
    <property type="entry name" value="3-DEOXY-MANNO-OCTULOSONATE CYTIDYLYLTRANSFERASE"/>
    <property type="match status" value="1"/>
</dbReference>
<name>M3IG86_LEPIT</name>
<dbReference type="AlphaFoldDB" id="M3IG86"/>
<dbReference type="InterPro" id="IPR029044">
    <property type="entry name" value="Nucleotide-diphossugar_trans"/>
</dbReference>
<dbReference type="EMBL" id="AFMD02000427">
    <property type="protein sequence ID" value="EMG20298.1"/>
    <property type="molecule type" value="Genomic_DNA"/>
</dbReference>
<proteinExistence type="predicted"/>
<dbReference type="SUPFAM" id="SSF53448">
    <property type="entry name" value="Nucleotide-diphospho-sugar transferases"/>
    <property type="match status" value="1"/>
</dbReference>
<keyword evidence="1" id="KW-0808">Transferase</keyword>
<accession>M3IG86</accession>
<organism evidence="1 2">
    <name type="scientific">Leptospira interrogans serovar Copenhageni str. LT2050</name>
    <dbReference type="NCBI Taxonomy" id="1001598"/>
    <lineage>
        <taxon>Bacteria</taxon>
        <taxon>Pseudomonadati</taxon>
        <taxon>Spirochaetota</taxon>
        <taxon>Spirochaetia</taxon>
        <taxon>Leptospirales</taxon>
        <taxon>Leptospiraceae</taxon>
        <taxon>Leptospira</taxon>
    </lineage>
</organism>
<reference evidence="1 2" key="1">
    <citation type="submission" date="2013-02" db="EMBL/GenBank/DDBJ databases">
        <authorList>
            <person name="Harkins D.M."/>
            <person name="Durkin A.S."/>
            <person name="Brinkac L.M."/>
            <person name="Haft D.H."/>
            <person name="Selengut J.D."/>
            <person name="Sanka R."/>
            <person name="DePew J."/>
            <person name="Purushe J."/>
            <person name="Tulsiani S.M."/>
            <person name="Graham G.C."/>
            <person name="Burns M.-A."/>
            <person name="Dohnt M.F."/>
            <person name="Smythe L.D."/>
            <person name="McKay D.B."/>
            <person name="Craig S.B."/>
            <person name="Vinetz J.M."/>
            <person name="Sutton G.G."/>
            <person name="Nierman W.C."/>
            <person name="Fouts D.E."/>
        </authorList>
    </citation>
    <scope>NUCLEOTIDE SEQUENCE [LARGE SCALE GENOMIC DNA]</scope>
    <source>
        <strain evidence="1 2">LT2050</strain>
    </source>
</reference>
<dbReference type="InterPro" id="IPR003329">
    <property type="entry name" value="Cytidylyl_trans"/>
</dbReference>
<sequence>MNGTRSTHKVYAFIQARTGSSRLPEKVLLEFPSGSGKTLVDRIYDRILTVLPKEQIVYLIPKEDKELRYFLNQRNYLFLQGIYSMLDEDT</sequence>
<gene>
    <name evidence="1" type="ORF">LEP1GSC150_1585</name>
</gene>
<evidence type="ECO:0000313" key="2">
    <source>
        <dbReference type="Proteomes" id="UP000011778"/>
    </source>
</evidence>
<dbReference type="GO" id="GO:0016779">
    <property type="term" value="F:nucleotidyltransferase activity"/>
    <property type="evidence" value="ECO:0007669"/>
    <property type="project" value="UniProtKB-KW"/>
</dbReference>
<dbReference type="PANTHER" id="PTHR42866:SF1">
    <property type="entry name" value="SPORE COAT POLYSACCHARIDE BIOSYNTHESIS PROTEIN SPSF"/>
    <property type="match status" value="1"/>
</dbReference>